<gene>
    <name evidence="7" type="ORF">BS101_16565</name>
</gene>
<evidence type="ECO:0000313" key="7">
    <source>
        <dbReference type="EMBL" id="APM40235.1"/>
    </source>
</evidence>
<dbReference type="PANTHER" id="PTHR43609">
    <property type="entry name" value="ACETYL-COA HYDROLASE"/>
    <property type="match status" value="1"/>
</dbReference>
<feature type="binding site" evidence="3">
    <location>
        <begin position="305"/>
        <end position="309"/>
    </location>
    <ligand>
        <name>CoA</name>
        <dbReference type="ChEBI" id="CHEBI:57287"/>
    </ligand>
</feature>
<keyword evidence="7" id="KW-0378">Hydrolase</keyword>
<dbReference type="Gene3D" id="3.40.1080.20">
    <property type="entry name" value="Acetyl-CoA hydrolase/transferase C-terminal domain"/>
    <property type="match status" value="1"/>
</dbReference>
<dbReference type="Gene3D" id="3.40.1080.10">
    <property type="entry name" value="Glutaconate Coenzyme A-transferase"/>
    <property type="match status" value="1"/>
</dbReference>
<protein>
    <submittedName>
        <fullName evidence="7">Acetyl-CoA hydrolase</fullName>
    </submittedName>
</protein>
<dbReference type="Pfam" id="PF13336">
    <property type="entry name" value="AcetylCoA_hyd_C"/>
    <property type="match status" value="1"/>
</dbReference>
<dbReference type="NCBIfam" id="TIGR03458">
    <property type="entry name" value="YgfH_subfam"/>
    <property type="match status" value="1"/>
</dbReference>
<reference evidence="7 8" key="1">
    <citation type="submission" date="2016-12" db="EMBL/GenBank/DDBJ databases">
        <title>Complete genome sequence of Clostridium kluyveri JZZ isolated from the pit mud of a Chinese flavor liquor-making factory.</title>
        <authorList>
            <person name="Wang Y."/>
        </authorList>
    </citation>
    <scope>NUCLEOTIDE SEQUENCE [LARGE SCALE GENOMIC DNA]</scope>
    <source>
        <strain evidence="7 8">JZZ</strain>
    </source>
</reference>
<dbReference type="SUPFAM" id="SSF100950">
    <property type="entry name" value="NagB/RpiA/CoA transferase-like"/>
    <property type="match status" value="2"/>
</dbReference>
<dbReference type="Proteomes" id="UP000184604">
    <property type="component" value="Chromosome"/>
</dbReference>
<dbReference type="AlphaFoldDB" id="A0A1L5FB45"/>
<dbReference type="FunFam" id="3.40.1080.20:FF:000001">
    <property type="entry name" value="Acetyl-CoA hydrolase Ach1"/>
    <property type="match status" value="1"/>
</dbReference>
<evidence type="ECO:0000256" key="4">
    <source>
        <dbReference type="SAM" id="MobiDB-lite"/>
    </source>
</evidence>
<feature type="active site" description="5-glutamyl coenzyme A thioester intermediate" evidence="2">
    <location>
        <position position="330"/>
    </location>
</feature>
<dbReference type="GO" id="GO:0006084">
    <property type="term" value="P:acetyl-CoA metabolic process"/>
    <property type="evidence" value="ECO:0007669"/>
    <property type="project" value="InterPro"/>
</dbReference>
<organism evidence="7 8">
    <name type="scientific">Clostridium kluyveri</name>
    <dbReference type="NCBI Taxonomy" id="1534"/>
    <lineage>
        <taxon>Bacteria</taxon>
        <taxon>Bacillati</taxon>
        <taxon>Bacillota</taxon>
        <taxon>Clostridia</taxon>
        <taxon>Eubacteriales</taxon>
        <taxon>Clostridiaceae</taxon>
        <taxon>Clostridium</taxon>
    </lineage>
</organism>
<dbReference type="InterPro" id="IPR038460">
    <property type="entry name" value="AcetylCoA_hyd_C_sf"/>
</dbReference>
<feature type="domain" description="Acetyl-CoA hydrolase/transferase N-terminal" evidence="5">
    <location>
        <begin position="51"/>
        <end position="257"/>
    </location>
</feature>
<comment type="similarity">
    <text evidence="1">Belongs to the acetyl-CoA hydrolase/transferase family.</text>
</comment>
<evidence type="ECO:0000256" key="2">
    <source>
        <dbReference type="PIRSR" id="PIRSR617821-1"/>
    </source>
</evidence>
<dbReference type="GO" id="GO:0006083">
    <property type="term" value="P:acetate metabolic process"/>
    <property type="evidence" value="ECO:0007669"/>
    <property type="project" value="InterPro"/>
</dbReference>
<dbReference type="InterPro" id="IPR026888">
    <property type="entry name" value="AcetylCoA_hyd_C"/>
</dbReference>
<evidence type="ECO:0000256" key="1">
    <source>
        <dbReference type="ARBA" id="ARBA00009632"/>
    </source>
</evidence>
<sequence>MSKGIKNSQLKKKSVKDSNAAEKIEEKVEKTDKVVAKAAEVTEKRIRNLKLKEKVVTADAAADMIENGMIVAISGFTPSGYPKEVPKALTKKVNALEEEFKVTLYTGSSTGSDIDGEWAKAGIIERRIPYQTNSDMRKKINDGSIKYADMHLSHMAQYINYSVIPKVNVAIIEAVAITEEGDIIPSTGIGNTATFVENADKVIVEINEAQPIELEGMADIYTLKNPPRREPIPIVNAGNRIGTTYVTCGSDKICAIVMTNAQDKTRPLTEVSPVSQAISDNLIGFLNKEVEEGKLPKNLLPIQSGVGSVANAVLAGLCESNFKNLSCYTEVIQDSMLKLIKCGKADVVSGTSISPSPEMLPEFIKDINFFREKIVLRPQEISNNPEIARRIGVISINTALEVDIYGNVNSTHVMGSKMMNGIGGSGDFARNAYLTIFTTESIAKKGDISSIVPMVSHVDHTEHDVMVIVTEQGVADLRGLSPREKAVTIIENCVHPDYKDMLMEYFEEACKLSGGNTPHNLEKALSWHTKFIKTGSMK</sequence>
<evidence type="ECO:0000259" key="5">
    <source>
        <dbReference type="Pfam" id="PF02550"/>
    </source>
</evidence>
<feature type="region of interest" description="Disordered" evidence="4">
    <location>
        <begin position="1"/>
        <end position="21"/>
    </location>
</feature>
<dbReference type="EMBL" id="CP018335">
    <property type="protein sequence ID" value="APM40235.1"/>
    <property type="molecule type" value="Genomic_DNA"/>
</dbReference>
<dbReference type="InterPro" id="IPR003702">
    <property type="entry name" value="ActCoA_hydro_N"/>
</dbReference>
<dbReference type="Pfam" id="PF02550">
    <property type="entry name" value="AcetylCoA_hydro"/>
    <property type="match status" value="1"/>
</dbReference>
<dbReference type="InterPro" id="IPR037171">
    <property type="entry name" value="NagB/RpiA_transferase-like"/>
</dbReference>
<feature type="binding site" evidence="3">
    <location>
        <position position="444"/>
    </location>
    <ligand>
        <name>CoA</name>
        <dbReference type="ChEBI" id="CHEBI:57287"/>
    </ligand>
</feature>
<dbReference type="RefSeq" id="WP_073539834.1">
    <property type="nucleotide sequence ID" value="NZ_CP018335.1"/>
</dbReference>
<dbReference type="InterPro" id="IPR046433">
    <property type="entry name" value="ActCoA_hydro"/>
</dbReference>
<dbReference type="PANTHER" id="PTHR43609:SF1">
    <property type="entry name" value="ACETYL-COA HYDROLASE"/>
    <property type="match status" value="1"/>
</dbReference>
<feature type="binding site" evidence="3">
    <location>
        <position position="424"/>
    </location>
    <ligand>
        <name>CoA</name>
        <dbReference type="ChEBI" id="CHEBI:57287"/>
    </ligand>
</feature>
<dbReference type="GO" id="GO:0008775">
    <property type="term" value="F:acetate CoA-transferase activity"/>
    <property type="evidence" value="ECO:0007669"/>
    <property type="project" value="InterPro"/>
</dbReference>
<evidence type="ECO:0000313" key="8">
    <source>
        <dbReference type="Proteomes" id="UP000184604"/>
    </source>
</evidence>
<dbReference type="OrthoDB" id="9801795at2"/>
<name>A0A1L5FB45_CLOKL</name>
<evidence type="ECO:0000256" key="3">
    <source>
        <dbReference type="PIRSR" id="PIRSR617821-2"/>
    </source>
</evidence>
<proteinExistence type="inferred from homology"/>
<dbReference type="InterPro" id="IPR017821">
    <property type="entry name" value="Succinate_CoA_transferase"/>
</dbReference>
<evidence type="ECO:0000259" key="6">
    <source>
        <dbReference type="Pfam" id="PF13336"/>
    </source>
</evidence>
<accession>A0A1L5FB45</accession>
<feature type="domain" description="Acetyl-CoA hydrolase/transferase C-terminal" evidence="6">
    <location>
        <begin position="371"/>
        <end position="505"/>
    </location>
</feature>
<feature type="binding site" evidence="3">
    <location>
        <position position="420"/>
    </location>
    <ligand>
        <name>CoA</name>
        <dbReference type="ChEBI" id="CHEBI:57287"/>
    </ligand>
</feature>
<dbReference type="Gene3D" id="3.30.750.70">
    <property type="entry name" value="4-hydroxybutyrate coenzyme like domains"/>
    <property type="match status" value="1"/>
</dbReference>
<dbReference type="GO" id="GO:0003986">
    <property type="term" value="F:acetyl-CoA hydrolase activity"/>
    <property type="evidence" value="ECO:0007669"/>
    <property type="project" value="TreeGrafter"/>
</dbReference>